<dbReference type="PANTHER" id="PTHR11915">
    <property type="entry name" value="SPECTRIN/FILAMIN RELATED CYTOSKELETAL PROTEIN"/>
    <property type="match status" value="1"/>
</dbReference>
<gene>
    <name evidence="2" type="ORF">LOD99_11320</name>
</gene>
<dbReference type="SUPFAM" id="SSF46966">
    <property type="entry name" value="Spectrin repeat"/>
    <property type="match status" value="3"/>
</dbReference>
<dbReference type="EMBL" id="JAKMXF010000154">
    <property type="protein sequence ID" value="KAI6656249.1"/>
    <property type="molecule type" value="Genomic_DNA"/>
</dbReference>
<dbReference type="CDD" id="cd00176">
    <property type="entry name" value="SPEC"/>
    <property type="match status" value="2"/>
</dbReference>
<dbReference type="InterPro" id="IPR002017">
    <property type="entry name" value="Spectrin_repeat"/>
</dbReference>
<dbReference type="SMART" id="SM00150">
    <property type="entry name" value="SPEC"/>
    <property type="match status" value="3"/>
</dbReference>
<accession>A0AAV7K4T8</accession>
<name>A0AAV7K4T8_9METZ</name>
<dbReference type="Pfam" id="PF00435">
    <property type="entry name" value="Spectrin"/>
    <property type="match status" value="2"/>
</dbReference>
<keyword evidence="3" id="KW-1185">Reference proteome</keyword>
<dbReference type="Proteomes" id="UP001165289">
    <property type="component" value="Unassembled WGS sequence"/>
</dbReference>
<evidence type="ECO:0000256" key="1">
    <source>
        <dbReference type="ARBA" id="ARBA00022737"/>
    </source>
</evidence>
<sequence length="359" mass="41618">MIAEYSGNLHSVRVVHEFVRELIDWKEWVKDQKCDISQDHITDIEQALQTHDVFVNEVSINSERIIRFIQKAKCLQLPSNFNSHHLSRGIDELSTEWDELNIFCSLKRETLVNDSASLQYSIELDKIALWFDSAEKMCTSQELGKDIISASIIQKTLRNLEHDFAAHNQRFNSIVLGIYDFFPNDHKCLPSLRNLISSITVRVEEISSLYKQRCIVIDQSCYSYHLLQQIADEQDWVDEKLNLLESCDTVNDLIQAQKVLKKFELLIADFNLRENRIQKLEIELNTITSFPHYSIVNLAFGTLNNQWSHLNVVTKERKKNILGNISIQQFLSDCFEANMWLREIETLISGGAVAKVVLE</sequence>
<dbReference type="Gene3D" id="1.20.58.60">
    <property type="match status" value="2"/>
</dbReference>
<organism evidence="2 3">
    <name type="scientific">Oopsacas minuta</name>
    <dbReference type="NCBI Taxonomy" id="111878"/>
    <lineage>
        <taxon>Eukaryota</taxon>
        <taxon>Metazoa</taxon>
        <taxon>Porifera</taxon>
        <taxon>Hexactinellida</taxon>
        <taxon>Hexasterophora</taxon>
        <taxon>Lyssacinosida</taxon>
        <taxon>Leucopsacidae</taxon>
        <taxon>Oopsacas</taxon>
    </lineage>
</organism>
<comment type="caution">
    <text evidence="2">The sequence shown here is derived from an EMBL/GenBank/DDBJ whole genome shotgun (WGS) entry which is preliminary data.</text>
</comment>
<protein>
    <submittedName>
        <fullName evidence="2">Spectrin alpha chain, non-erythrocytic 1 isoform X3</fullName>
    </submittedName>
</protein>
<evidence type="ECO:0000313" key="2">
    <source>
        <dbReference type="EMBL" id="KAI6656249.1"/>
    </source>
</evidence>
<proteinExistence type="predicted"/>
<evidence type="ECO:0000313" key="3">
    <source>
        <dbReference type="Proteomes" id="UP001165289"/>
    </source>
</evidence>
<dbReference type="InterPro" id="IPR018159">
    <property type="entry name" value="Spectrin/alpha-actinin"/>
</dbReference>
<dbReference type="AlphaFoldDB" id="A0AAV7K4T8"/>
<keyword evidence="1" id="KW-0677">Repeat</keyword>
<reference evidence="2 3" key="1">
    <citation type="journal article" date="2023" name="BMC Biol.">
        <title>The compact genome of the sponge Oopsacas minuta (Hexactinellida) is lacking key metazoan core genes.</title>
        <authorList>
            <person name="Santini S."/>
            <person name="Schenkelaars Q."/>
            <person name="Jourda C."/>
            <person name="Duchesne M."/>
            <person name="Belahbib H."/>
            <person name="Rocher C."/>
            <person name="Selva M."/>
            <person name="Riesgo A."/>
            <person name="Vervoort M."/>
            <person name="Leys S.P."/>
            <person name="Kodjabachian L."/>
            <person name="Le Bivic A."/>
            <person name="Borchiellini C."/>
            <person name="Claverie J.M."/>
            <person name="Renard E."/>
        </authorList>
    </citation>
    <scope>NUCLEOTIDE SEQUENCE [LARGE SCALE GENOMIC DNA]</scope>
    <source>
        <strain evidence="2">SPO-2</strain>
    </source>
</reference>